<evidence type="ECO:0000259" key="5">
    <source>
        <dbReference type="Pfam" id="PF13240"/>
    </source>
</evidence>
<name>A0A0R1KBH7_9LACO</name>
<protein>
    <recommendedName>
        <fullName evidence="8">Zinc-ribbon domain-containing protein</fullName>
    </recommendedName>
</protein>
<keyword evidence="3" id="KW-0812">Transmembrane</keyword>
<dbReference type="InterPro" id="IPR029051">
    <property type="entry name" value="DUF4352"/>
</dbReference>
<dbReference type="InterPro" id="IPR026870">
    <property type="entry name" value="Zinc_ribbon_dom"/>
</dbReference>
<evidence type="ECO:0000259" key="4">
    <source>
        <dbReference type="Pfam" id="PF11611"/>
    </source>
</evidence>
<evidence type="ECO:0008006" key="8">
    <source>
        <dbReference type="Google" id="ProtNLM"/>
    </source>
</evidence>
<keyword evidence="3" id="KW-0472">Membrane</keyword>
<feature type="domain" description="DUF4352" evidence="4">
    <location>
        <begin position="283"/>
        <end position="375"/>
    </location>
</feature>
<dbReference type="OrthoDB" id="2322628at2"/>
<dbReference type="Pfam" id="PF11611">
    <property type="entry name" value="DUF4352"/>
    <property type="match status" value="1"/>
</dbReference>
<dbReference type="EMBL" id="AZDT01000010">
    <property type="protein sequence ID" value="KRK77106.1"/>
    <property type="molecule type" value="Genomic_DNA"/>
</dbReference>
<feature type="domain" description="Zinc-ribbon" evidence="5">
    <location>
        <begin position="8"/>
        <end position="29"/>
    </location>
</feature>
<dbReference type="STRING" id="1423773.FD30_GL000467"/>
<evidence type="ECO:0000256" key="3">
    <source>
        <dbReference type="SAM" id="Phobius"/>
    </source>
</evidence>
<dbReference type="Pfam" id="PF05656">
    <property type="entry name" value="DUF805"/>
    <property type="match status" value="1"/>
</dbReference>
<sequence>MNVNEPKFCVSCGTALSKTSEFCSKCGTKQPQVGNQAEAVNHEKDPVEANPNMVSAFILGIKDAFVFSKTLGRASYWWLFLDFTILNLILGSFLLTKATQMFSFGMSPLKLYDVPQLAVQLLASGLIVFLGVMMMSASIRRLHDTNHSGNYLWFIMLPVVGAVILAFMQAKPTDIKGQNYDKNAHSSKWQGKWQNWLVLGTLTILGTFFLNTVAYNDTMSKYSSTATGTAHATNSESTADEHSSSTESASEDNSKSIQLSDAKIDIADQKEYATDFSDSSWTNTNFVIDKVTVYKTEGTYKDGDKSDFKGIVKVHMKIRAGRDLTTYPAQGTLSTNDGQQVDADMHDSDDFDGELNANANREGNIYFLIPKLNSVKDLSTIRLKWSAYYETDNIDDENDHKEYDTTLNLAS</sequence>
<organism evidence="6 7">
    <name type="scientific">Levilactobacillus namurensis DSM 19117</name>
    <dbReference type="NCBI Taxonomy" id="1423773"/>
    <lineage>
        <taxon>Bacteria</taxon>
        <taxon>Bacillati</taxon>
        <taxon>Bacillota</taxon>
        <taxon>Bacilli</taxon>
        <taxon>Lactobacillales</taxon>
        <taxon>Lactobacillaceae</taxon>
        <taxon>Levilactobacillus</taxon>
    </lineage>
</organism>
<feature type="transmembrane region" description="Helical" evidence="3">
    <location>
        <begin position="196"/>
        <end position="215"/>
    </location>
</feature>
<accession>A0A0R1KBH7</accession>
<gene>
    <name evidence="6" type="ORF">FD30_GL000467</name>
</gene>
<dbReference type="AlphaFoldDB" id="A0A0R1KBH7"/>
<keyword evidence="3" id="KW-1133">Transmembrane helix</keyword>
<dbReference type="InterPro" id="IPR008523">
    <property type="entry name" value="DUF805"/>
</dbReference>
<keyword evidence="7" id="KW-1185">Reference proteome</keyword>
<dbReference type="RefSeq" id="WP_056943665.1">
    <property type="nucleotide sequence ID" value="NZ_AZDT01000010.1"/>
</dbReference>
<dbReference type="PATRIC" id="fig|1423773.3.peg.478"/>
<comment type="caution">
    <text evidence="6">The sequence shown here is derived from an EMBL/GenBank/DDBJ whole genome shotgun (WGS) entry which is preliminary data.</text>
</comment>
<evidence type="ECO:0000256" key="1">
    <source>
        <dbReference type="ARBA" id="ARBA00022729"/>
    </source>
</evidence>
<reference evidence="6 7" key="1">
    <citation type="journal article" date="2015" name="Genome Announc.">
        <title>Expanding the biotechnology potential of lactobacilli through comparative genomics of 213 strains and associated genera.</title>
        <authorList>
            <person name="Sun Z."/>
            <person name="Harris H.M."/>
            <person name="McCann A."/>
            <person name="Guo C."/>
            <person name="Argimon S."/>
            <person name="Zhang W."/>
            <person name="Yang X."/>
            <person name="Jeffery I.B."/>
            <person name="Cooney J.C."/>
            <person name="Kagawa T.F."/>
            <person name="Liu W."/>
            <person name="Song Y."/>
            <person name="Salvetti E."/>
            <person name="Wrobel A."/>
            <person name="Rasinkangas P."/>
            <person name="Parkhill J."/>
            <person name="Rea M.C."/>
            <person name="O'Sullivan O."/>
            <person name="Ritari J."/>
            <person name="Douillard F.P."/>
            <person name="Paul Ross R."/>
            <person name="Yang R."/>
            <person name="Briner A.E."/>
            <person name="Felis G.E."/>
            <person name="de Vos W.M."/>
            <person name="Barrangou R."/>
            <person name="Klaenhammer T.R."/>
            <person name="Caufield P.W."/>
            <person name="Cui Y."/>
            <person name="Zhang H."/>
            <person name="O'Toole P.W."/>
        </authorList>
    </citation>
    <scope>NUCLEOTIDE SEQUENCE [LARGE SCALE GENOMIC DNA]</scope>
    <source>
        <strain evidence="6 7">DSM 19117</strain>
    </source>
</reference>
<dbReference type="InterPro" id="IPR029050">
    <property type="entry name" value="Immunoprotect_excell_Ig-like"/>
</dbReference>
<dbReference type="Gene3D" id="2.60.40.1240">
    <property type="match status" value="1"/>
</dbReference>
<dbReference type="Pfam" id="PF13240">
    <property type="entry name" value="Zn_Ribbon_1"/>
    <property type="match status" value="1"/>
</dbReference>
<feature type="region of interest" description="Disordered" evidence="2">
    <location>
        <begin position="232"/>
        <end position="257"/>
    </location>
</feature>
<feature type="transmembrane region" description="Helical" evidence="3">
    <location>
        <begin position="117"/>
        <end position="139"/>
    </location>
</feature>
<evidence type="ECO:0000313" key="7">
    <source>
        <dbReference type="Proteomes" id="UP000051162"/>
    </source>
</evidence>
<feature type="transmembrane region" description="Helical" evidence="3">
    <location>
        <begin position="151"/>
        <end position="168"/>
    </location>
</feature>
<evidence type="ECO:0000256" key="2">
    <source>
        <dbReference type="SAM" id="MobiDB-lite"/>
    </source>
</evidence>
<feature type="transmembrane region" description="Helical" evidence="3">
    <location>
        <begin position="76"/>
        <end position="96"/>
    </location>
</feature>
<dbReference type="GeneID" id="84781590"/>
<keyword evidence="1" id="KW-0732">Signal</keyword>
<dbReference type="GO" id="GO:0016020">
    <property type="term" value="C:membrane"/>
    <property type="evidence" value="ECO:0007669"/>
    <property type="project" value="InterPro"/>
</dbReference>
<dbReference type="Proteomes" id="UP000051162">
    <property type="component" value="Unassembled WGS sequence"/>
</dbReference>
<evidence type="ECO:0000313" key="6">
    <source>
        <dbReference type="EMBL" id="KRK77106.1"/>
    </source>
</evidence>
<proteinExistence type="predicted"/>